<sequence>MSSVRCVSASGSSVGLQFPHFSHRMFMWVGSKAADGKNNRRFIYNTIHEHDILDQRKTVTALKAGEDRAIVLGLSMVLFSIMMYFVLGITVLRSYAESVWTDEVSCTIVNATVMWDVNCLYTCGAECQRSSRYPCLQVYVSLNSSGKVVRLLHNEAQDNNPECFYIPKCRKDYVATQTIIQNISEHLKSQHTLQCFLDPTEKVDYVILTQIYGRAVVFNSLFWPTFTFMGGIILIAMVKLTQYLSFMYERISHIKR</sequence>
<dbReference type="Gene3D" id="4.10.81.20">
    <property type="entry name" value="KCNMB2, ball/chain domain"/>
    <property type="match status" value="1"/>
</dbReference>
<dbReference type="GeneID" id="114852988"/>
<dbReference type="GO" id="GO:0005513">
    <property type="term" value="P:detection of calcium ion"/>
    <property type="evidence" value="ECO:0007669"/>
    <property type="project" value="TreeGrafter"/>
</dbReference>
<dbReference type="InterPro" id="IPR015382">
    <property type="entry name" value="KCNMB2_ball_chain_dom"/>
</dbReference>
<dbReference type="Proteomes" id="UP000515150">
    <property type="component" value="Chromosome 4"/>
</dbReference>
<keyword evidence="6 9" id="KW-0472">Membrane</keyword>
<dbReference type="PRINTS" id="PR01450">
    <property type="entry name" value="BKCHANNELB"/>
</dbReference>
<name>A0A6P7M4R1_BETSP</name>
<evidence type="ECO:0000313" key="12">
    <source>
        <dbReference type="RefSeq" id="XP_029001585.2"/>
    </source>
</evidence>
<feature type="transmembrane region" description="Helical" evidence="9">
    <location>
        <begin position="69"/>
        <end position="92"/>
    </location>
</feature>
<keyword evidence="5" id="KW-0406">Ion transport</keyword>
<reference evidence="12" key="1">
    <citation type="submission" date="2025-08" db="UniProtKB">
        <authorList>
            <consortium name="RefSeq"/>
        </authorList>
    </citation>
    <scope>IDENTIFICATION</scope>
</reference>
<dbReference type="GO" id="GO:0015459">
    <property type="term" value="F:potassium channel regulator activity"/>
    <property type="evidence" value="ECO:0007669"/>
    <property type="project" value="TreeGrafter"/>
</dbReference>
<evidence type="ECO:0000256" key="8">
    <source>
        <dbReference type="ARBA" id="ARBA00023303"/>
    </source>
</evidence>
<keyword evidence="11" id="KW-1185">Reference proteome</keyword>
<dbReference type="OrthoDB" id="5962477at2759"/>
<evidence type="ECO:0000256" key="6">
    <source>
        <dbReference type="ARBA" id="ARBA00023136"/>
    </source>
</evidence>
<proteinExistence type="predicted"/>
<dbReference type="InterPro" id="IPR037096">
    <property type="entry name" value="KCNMB2_ball/chain_dom_sf"/>
</dbReference>
<evidence type="ECO:0000256" key="2">
    <source>
        <dbReference type="ARBA" id="ARBA00022448"/>
    </source>
</evidence>
<protein>
    <submittedName>
        <fullName evidence="12">Calcium-activated potassium channel subunit beta-2-like</fullName>
    </submittedName>
</protein>
<keyword evidence="4 9" id="KW-1133">Transmembrane helix</keyword>
<dbReference type="GO" id="GO:0008076">
    <property type="term" value="C:voltage-gated potassium channel complex"/>
    <property type="evidence" value="ECO:0007669"/>
    <property type="project" value="TreeGrafter"/>
</dbReference>
<organism evidence="11 12">
    <name type="scientific">Betta splendens</name>
    <name type="common">Siamese fighting fish</name>
    <dbReference type="NCBI Taxonomy" id="158456"/>
    <lineage>
        <taxon>Eukaryota</taxon>
        <taxon>Metazoa</taxon>
        <taxon>Chordata</taxon>
        <taxon>Craniata</taxon>
        <taxon>Vertebrata</taxon>
        <taxon>Euteleostomi</taxon>
        <taxon>Actinopterygii</taxon>
        <taxon>Neopterygii</taxon>
        <taxon>Teleostei</taxon>
        <taxon>Neoteleostei</taxon>
        <taxon>Acanthomorphata</taxon>
        <taxon>Anabantaria</taxon>
        <taxon>Anabantiformes</taxon>
        <taxon>Anabantoidei</taxon>
        <taxon>Osphronemidae</taxon>
        <taxon>Betta</taxon>
    </lineage>
</organism>
<evidence type="ECO:0000256" key="3">
    <source>
        <dbReference type="ARBA" id="ARBA00022692"/>
    </source>
</evidence>
<dbReference type="Pfam" id="PF03185">
    <property type="entry name" value="CaKB"/>
    <property type="match status" value="1"/>
</dbReference>
<evidence type="ECO:0000256" key="1">
    <source>
        <dbReference type="ARBA" id="ARBA00004141"/>
    </source>
</evidence>
<feature type="domain" description="KCNMB2 ball/chain" evidence="10">
    <location>
        <begin position="25"/>
        <end position="54"/>
    </location>
</feature>
<dbReference type="GO" id="GO:0015269">
    <property type="term" value="F:calcium-activated potassium channel activity"/>
    <property type="evidence" value="ECO:0007669"/>
    <property type="project" value="InterPro"/>
</dbReference>
<keyword evidence="3 9" id="KW-0812">Transmembrane</keyword>
<feature type="transmembrane region" description="Helical" evidence="9">
    <location>
        <begin position="221"/>
        <end position="246"/>
    </location>
</feature>
<dbReference type="RefSeq" id="XP_029001585.2">
    <property type="nucleotide sequence ID" value="XM_029145752.3"/>
</dbReference>
<keyword evidence="2" id="KW-0813">Transport</keyword>
<evidence type="ECO:0000256" key="5">
    <source>
        <dbReference type="ARBA" id="ARBA00023065"/>
    </source>
</evidence>
<comment type="subcellular location">
    <subcellularLocation>
        <location evidence="1">Membrane</location>
        <topology evidence="1">Multi-pass membrane protein</topology>
    </subcellularLocation>
</comment>
<keyword evidence="8" id="KW-0407">Ion channel</keyword>
<dbReference type="PANTHER" id="PTHR10258:SF5">
    <property type="entry name" value="CALCIUM-ACTIVATED POTASSIUM CHANNEL SUBUNIT BETA-2"/>
    <property type="match status" value="1"/>
</dbReference>
<dbReference type="Pfam" id="PF09303">
    <property type="entry name" value="KcnmB2_inactiv"/>
    <property type="match status" value="1"/>
</dbReference>
<dbReference type="InterPro" id="IPR003930">
    <property type="entry name" value="K_chnl_Ca-activ_BK_bsu"/>
</dbReference>
<dbReference type="PANTHER" id="PTHR10258">
    <property type="entry name" value="CALCIUM-ACTIVATED POTASSIUM CHANNEL SUBUNIT BETA"/>
    <property type="match status" value="1"/>
</dbReference>
<evidence type="ECO:0000259" key="10">
    <source>
        <dbReference type="Pfam" id="PF09303"/>
    </source>
</evidence>
<dbReference type="InParanoid" id="A0A6P7M4R1"/>
<keyword evidence="7" id="KW-0325">Glycoprotein</keyword>
<evidence type="ECO:0000313" key="11">
    <source>
        <dbReference type="Proteomes" id="UP000515150"/>
    </source>
</evidence>
<evidence type="ECO:0000256" key="7">
    <source>
        <dbReference type="ARBA" id="ARBA00023180"/>
    </source>
</evidence>
<dbReference type="AlphaFoldDB" id="A0A6P7M4R1"/>
<gene>
    <name evidence="12" type="primary">LOC114852988</name>
</gene>
<evidence type="ECO:0000256" key="9">
    <source>
        <dbReference type="SAM" id="Phobius"/>
    </source>
</evidence>
<dbReference type="KEGG" id="bspl:114852988"/>
<accession>A0A6P7M4R1</accession>
<evidence type="ECO:0000256" key="4">
    <source>
        <dbReference type="ARBA" id="ARBA00022989"/>
    </source>
</evidence>